<evidence type="ECO:0000313" key="2">
    <source>
        <dbReference type="Proteomes" id="UP000790709"/>
    </source>
</evidence>
<comment type="caution">
    <text evidence="1">The sequence shown here is derived from an EMBL/GenBank/DDBJ whole genome shotgun (WGS) entry which is preliminary data.</text>
</comment>
<protein>
    <submittedName>
        <fullName evidence="1">Uncharacterized protein</fullName>
    </submittedName>
</protein>
<dbReference type="EMBL" id="MU266464">
    <property type="protein sequence ID" value="KAH7923047.1"/>
    <property type="molecule type" value="Genomic_DNA"/>
</dbReference>
<dbReference type="Proteomes" id="UP000790709">
    <property type="component" value="Unassembled WGS sequence"/>
</dbReference>
<sequence length="166" mass="18569">MSVRTHMRTISKVPKRAMRLVSARLVGQPLVTAHWHVAALLPTSTSAMLGAEYTSHVFCRDGSISFILATIFDPDQSWPIRTGGDHWPARRLTRGSTPLGDIAHRLSCFSPCARYTVVCIYYWADHFLRTPADPLLSLNCATVHPFSEMLYPPREPSLVPYVGLHP</sequence>
<name>A0ACB8BBH3_9AGAM</name>
<evidence type="ECO:0000313" key="1">
    <source>
        <dbReference type="EMBL" id="KAH7923047.1"/>
    </source>
</evidence>
<proteinExistence type="predicted"/>
<accession>A0ACB8BBH3</accession>
<reference evidence="1" key="1">
    <citation type="journal article" date="2021" name="New Phytol.">
        <title>Evolutionary innovations through gain and loss of genes in the ectomycorrhizal Boletales.</title>
        <authorList>
            <person name="Wu G."/>
            <person name="Miyauchi S."/>
            <person name="Morin E."/>
            <person name="Kuo A."/>
            <person name="Drula E."/>
            <person name="Varga T."/>
            <person name="Kohler A."/>
            <person name="Feng B."/>
            <person name="Cao Y."/>
            <person name="Lipzen A."/>
            <person name="Daum C."/>
            <person name="Hundley H."/>
            <person name="Pangilinan J."/>
            <person name="Johnson J."/>
            <person name="Barry K."/>
            <person name="LaButti K."/>
            <person name="Ng V."/>
            <person name="Ahrendt S."/>
            <person name="Min B."/>
            <person name="Choi I.G."/>
            <person name="Park H."/>
            <person name="Plett J.M."/>
            <person name="Magnuson J."/>
            <person name="Spatafora J.W."/>
            <person name="Nagy L.G."/>
            <person name="Henrissat B."/>
            <person name="Grigoriev I.V."/>
            <person name="Yang Z.L."/>
            <person name="Xu J."/>
            <person name="Martin F.M."/>
        </authorList>
    </citation>
    <scope>NUCLEOTIDE SEQUENCE</scope>
    <source>
        <strain evidence="1">KUC20120723A-06</strain>
    </source>
</reference>
<keyword evidence="2" id="KW-1185">Reference proteome</keyword>
<organism evidence="1 2">
    <name type="scientific">Leucogyrophana mollusca</name>
    <dbReference type="NCBI Taxonomy" id="85980"/>
    <lineage>
        <taxon>Eukaryota</taxon>
        <taxon>Fungi</taxon>
        <taxon>Dikarya</taxon>
        <taxon>Basidiomycota</taxon>
        <taxon>Agaricomycotina</taxon>
        <taxon>Agaricomycetes</taxon>
        <taxon>Agaricomycetidae</taxon>
        <taxon>Boletales</taxon>
        <taxon>Boletales incertae sedis</taxon>
        <taxon>Leucogyrophana</taxon>
    </lineage>
</organism>
<gene>
    <name evidence="1" type="ORF">BV22DRAFT_611197</name>
</gene>